<evidence type="ECO:0000313" key="2">
    <source>
        <dbReference type="EMBL" id="PYE54646.1"/>
    </source>
</evidence>
<proteinExistence type="predicted"/>
<feature type="region of interest" description="Disordered" evidence="1">
    <location>
        <begin position="82"/>
        <end position="110"/>
    </location>
</feature>
<organism evidence="2 3">
    <name type="scientific">Deinococcus yavapaiensis KR-236</name>
    <dbReference type="NCBI Taxonomy" id="694435"/>
    <lineage>
        <taxon>Bacteria</taxon>
        <taxon>Thermotogati</taxon>
        <taxon>Deinococcota</taxon>
        <taxon>Deinococci</taxon>
        <taxon>Deinococcales</taxon>
        <taxon>Deinococcaceae</taxon>
        <taxon>Deinococcus</taxon>
    </lineage>
</organism>
<accession>A0A318SK41</accession>
<comment type="caution">
    <text evidence="2">The sequence shown here is derived from an EMBL/GenBank/DDBJ whole genome shotgun (WGS) entry which is preliminary data.</text>
</comment>
<evidence type="ECO:0000256" key="1">
    <source>
        <dbReference type="SAM" id="MobiDB-lite"/>
    </source>
</evidence>
<name>A0A318SK41_9DEIO</name>
<keyword evidence="3" id="KW-1185">Reference proteome</keyword>
<dbReference type="Proteomes" id="UP000248326">
    <property type="component" value="Unassembled WGS sequence"/>
</dbReference>
<evidence type="ECO:0000313" key="3">
    <source>
        <dbReference type="Proteomes" id="UP000248326"/>
    </source>
</evidence>
<gene>
    <name evidence="2" type="ORF">DES52_105286</name>
</gene>
<sequence>MSGRPDGSPRPSTVTLRWVPGTMDRVRFEKGGRTFTVFLRDVQRPDAHSIGALYLRGSVTLVVTRVHLSALMGSLRQHVTTKAEGTPSSAWIDAGGLAADEPHHDDPEST</sequence>
<protein>
    <submittedName>
        <fullName evidence="2">Uncharacterized protein</fullName>
    </submittedName>
</protein>
<feature type="compositionally biased region" description="Basic and acidic residues" evidence="1">
    <location>
        <begin position="100"/>
        <end position="110"/>
    </location>
</feature>
<reference evidence="2 3" key="1">
    <citation type="submission" date="2018-06" db="EMBL/GenBank/DDBJ databases">
        <title>Genomic Encyclopedia of Type Strains, Phase IV (KMG-IV): sequencing the most valuable type-strain genomes for metagenomic binning, comparative biology and taxonomic classification.</title>
        <authorList>
            <person name="Goeker M."/>
        </authorList>
    </citation>
    <scope>NUCLEOTIDE SEQUENCE [LARGE SCALE GENOMIC DNA]</scope>
    <source>
        <strain evidence="2 3">DSM 18048</strain>
    </source>
</reference>
<dbReference type="EMBL" id="QJSX01000005">
    <property type="protein sequence ID" value="PYE54646.1"/>
    <property type="molecule type" value="Genomic_DNA"/>
</dbReference>
<dbReference type="AlphaFoldDB" id="A0A318SK41"/>